<keyword evidence="4 6" id="KW-0472">Membrane</keyword>
<evidence type="ECO:0000256" key="4">
    <source>
        <dbReference type="ARBA" id="ARBA00023136"/>
    </source>
</evidence>
<feature type="transmembrane region" description="Helical" evidence="6">
    <location>
        <begin position="143"/>
        <end position="164"/>
    </location>
</feature>
<dbReference type="InterPro" id="IPR018499">
    <property type="entry name" value="Tetraspanin/Peripherin"/>
</dbReference>
<name>A0A4U8UX14_STECR</name>
<evidence type="ECO:0000313" key="7">
    <source>
        <dbReference type="EMBL" id="TMS36687.1"/>
    </source>
</evidence>
<dbReference type="InterPro" id="IPR008952">
    <property type="entry name" value="Tetraspanin_EC2_sf"/>
</dbReference>
<feature type="region of interest" description="Disordered" evidence="5">
    <location>
        <begin position="342"/>
        <end position="473"/>
    </location>
</feature>
<keyword evidence="2 6" id="KW-0812">Transmembrane</keyword>
<dbReference type="PRINTS" id="PR00259">
    <property type="entry name" value="TMFOUR"/>
</dbReference>
<comment type="subcellular location">
    <subcellularLocation>
        <location evidence="1">Membrane</location>
        <topology evidence="1">Multi-pass membrane protein</topology>
    </subcellularLocation>
</comment>
<gene>
    <name evidence="7" type="ORF">L596_003789</name>
</gene>
<feature type="transmembrane region" description="Helical" evidence="6">
    <location>
        <begin position="63"/>
        <end position="89"/>
    </location>
</feature>
<keyword evidence="8" id="KW-1185">Reference proteome</keyword>
<reference evidence="7 8" key="1">
    <citation type="journal article" date="2015" name="Genome Biol.">
        <title>Comparative genomics of Steinernema reveals deeply conserved gene regulatory networks.</title>
        <authorList>
            <person name="Dillman A.R."/>
            <person name="Macchietto M."/>
            <person name="Porter C.F."/>
            <person name="Rogers A."/>
            <person name="Williams B."/>
            <person name="Antoshechkin I."/>
            <person name="Lee M.M."/>
            <person name="Goodwin Z."/>
            <person name="Lu X."/>
            <person name="Lewis E.E."/>
            <person name="Goodrich-Blair H."/>
            <person name="Stock S.P."/>
            <person name="Adams B.J."/>
            <person name="Sternberg P.W."/>
            <person name="Mortazavi A."/>
        </authorList>
    </citation>
    <scope>NUCLEOTIDE SEQUENCE [LARGE SCALE GENOMIC DNA]</scope>
    <source>
        <strain evidence="7 8">ALL</strain>
    </source>
</reference>
<feature type="transmembrane region" description="Helical" evidence="6">
    <location>
        <begin position="298"/>
        <end position="323"/>
    </location>
</feature>
<sequence length="473" mass="53890">MKKVKDIKSKRYTNWRHSSDAKSSELQRFLMPPRAEYDRFETVDGGRGTRPPRRHKPRQEICASLKWTCFLLNFVVFLVGVTCLALGVYLCIKDPRSISEWADIFLNPAIMLTIMGLTVCIISLCGAFGALRDNVRLLKIFGASVFACYVVLVLCTLCIFLLFYSDTTEGLSAHNILFYSIKKYHTNRNWADFVDYLQEQLECCGASSQSQGYRDWQLSEQFKCDPQNPYPEKCGVPFSCCKRAVVSEAAGSSNPLLPAMRSLQCWQNAQTKRAQDLEQDLHTKGCLQPLRTLFESHAVHIGIVVAVIILPVFISFCFSHVLAKQIDHQRYLLEREARRYEKRRRKERERQRQRDLEMAEGLASSQNDNAKPPESAPVVTTTDETAKPAESKRKDDRGRLPKRSVSTSPSRGHKKSDTVALPPSANVHLKKKERRRRRSVNSQSTPPAATPVENRTHQWVLQQSDLVNKDPIA</sequence>
<dbReference type="STRING" id="34508.A0A4U8UX14"/>
<accession>A0A4U8UX14</accession>
<comment type="caution">
    <text evidence="7">The sequence shown here is derived from an EMBL/GenBank/DDBJ whole genome shotgun (WGS) entry which is preliminary data.</text>
</comment>
<proteinExistence type="predicted"/>
<evidence type="ECO:0000256" key="1">
    <source>
        <dbReference type="ARBA" id="ARBA00004141"/>
    </source>
</evidence>
<dbReference type="EMBL" id="CM016762">
    <property type="protein sequence ID" value="TMS36687.1"/>
    <property type="molecule type" value="Genomic_DNA"/>
</dbReference>
<evidence type="ECO:0000256" key="2">
    <source>
        <dbReference type="ARBA" id="ARBA00022692"/>
    </source>
</evidence>
<protein>
    <submittedName>
        <fullName evidence="7">Uncharacterized protein</fullName>
    </submittedName>
</protein>
<dbReference type="PANTHER" id="PTHR19282">
    <property type="entry name" value="TETRASPANIN"/>
    <property type="match status" value="1"/>
</dbReference>
<dbReference type="GO" id="GO:0005886">
    <property type="term" value="C:plasma membrane"/>
    <property type="evidence" value="ECO:0007669"/>
    <property type="project" value="TreeGrafter"/>
</dbReference>
<evidence type="ECO:0000256" key="5">
    <source>
        <dbReference type="SAM" id="MobiDB-lite"/>
    </source>
</evidence>
<keyword evidence="3 6" id="KW-1133">Transmembrane helix</keyword>
<dbReference type="Gene3D" id="1.10.1450.10">
    <property type="entry name" value="Tetraspanin"/>
    <property type="match status" value="1"/>
</dbReference>
<feature type="transmembrane region" description="Helical" evidence="6">
    <location>
        <begin position="109"/>
        <end position="131"/>
    </location>
</feature>
<feature type="compositionally biased region" description="Basic and acidic residues" evidence="5">
    <location>
        <begin position="348"/>
        <end position="357"/>
    </location>
</feature>
<dbReference type="EMBL" id="AZBU02000001">
    <property type="protein sequence ID" value="TMS36687.1"/>
    <property type="molecule type" value="Genomic_DNA"/>
</dbReference>
<dbReference type="OrthoDB" id="2014092at2759"/>
<dbReference type="PANTHER" id="PTHR19282:SF502">
    <property type="entry name" value="TETRASPANIN-14"/>
    <property type="match status" value="1"/>
</dbReference>
<evidence type="ECO:0000313" key="8">
    <source>
        <dbReference type="Proteomes" id="UP000298663"/>
    </source>
</evidence>
<feature type="compositionally biased region" description="Basic and acidic residues" evidence="5">
    <location>
        <begin position="384"/>
        <end position="399"/>
    </location>
</feature>
<reference evidence="7 8" key="2">
    <citation type="journal article" date="2019" name="G3 (Bethesda)">
        <title>Hybrid Assembly of the Genome of the Entomopathogenic Nematode Steinernema carpocapsae Identifies the X-Chromosome.</title>
        <authorList>
            <person name="Serra L."/>
            <person name="Macchietto M."/>
            <person name="Macias-Munoz A."/>
            <person name="McGill C.J."/>
            <person name="Rodriguez I.M."/>
            <person name="Rodriguez B."/>
            <person name="Murad R."/>
            <person name="Mortazavi A."/>
        </authorList>
    </citation>
    <scope>NUCLEOTIDE SEQUENCE [LARGE SCALE GENOMIC DNA]</scope>
    <source>
        <strain evidence="7 8">ALL</strain>
    </source>
</reference>
<evidence type="ECO:0000256" key="6">
    <source>
        <dbReference type="SAM" id="Phobius"/>
    </source>
</evidence>
<dbReference type="SUPFAM" id="SSF48652">
    <property type="entry name" value="Tetraspanin"/>
    <property type="match status" value="1"/>
</dbReference>
<feature type="compositionally biased region" description="Basic residues" evidence="5">
    <location>
        <begin position="428"/>
        <end position="439"/>
    </location>
</feature>
<feature type="compositionally biased region" description="Polar residues" evidence="5">
    <location>
        <begin position="457"/>
        <end position="466"/>
    </location>
</feature>
<evidence type="ECO:0000256" key="3">
    <source>
        <dbReference type="ARBA" id="ARBA00022989"/>
    </source>
</evidence>
<dbReference type="Pfam" id="PF00335">
    <property type="entry name" value="Tetraspanin"/>
    <property type="match status" value="1"/>
</dbReference>
<organism evidence="7 8">
    <name type="scientific">Steinernema carpocapsae</name>
    <name type="common">Entomopathogenic nematode</name>
    <dbReference type="NCBI Taxonomy" id="34508"/>
    <lineage>
        <taxon>Eukaryota</taxon>
        <taxon>Metazoa</taxon>
        <taxon>Ecdysozoa</taxon>
        <taxon>Nematoda</taxon>
        <taxon>Chromadorea</taxon>
        <taxon>Rhabditida</taxon>
        <taxon>Tylenchina</taxon>
        <taxon>Panagrolaimomorpha</taxon>
        <taxon>Strongyloidoidea</taxon>
        <taxon>Steinernematidae</taxon>
        <taxon>Steinernema</taxon>
    </lineage>
</organism>
<dbReference type="Proteomes" id="UP000298663">
    <property type="component" value="Chromosome X"/>
</dbReference>
<dbReference type="AlphaFoldDB" id="A0A4U8UX14"/>